<dbReference type="SUPFAM" id="SSF143990">
    <property type="entry name" value="YbiA-like"/>
    <property type="match status" value="1"/>
</dbReference>
<evidence type="ECO:0000256" key="1">
    <source>
        <dbReference type="SAM" id="MobiDB-lite"/>
    </source>
</evidence>
<evidence type="ECO:0000313" key="3">
    <source>
        <dbReference type="EMBL" id="THH27317.1"/>
    </source>
</evidence>
<reference evidence="3 4" key="1">
    <citation type="submission" date="2019-02" db="EMBL/GenBank/DDBJ databases">
        <title>Genome sequencing of the rare red list fungi Antrodiella citrinella (Flaviporus citrinellus).</title>
        <authorList>
            <person name="Buettner E."/>
            <person name="Kellner H."/>
        </authorList>
    </citation>
    <scope>NUCLEOTIDE SEQUENCE [LARGE SCALE GENOMIC DNA]</scope>
    <source>
        <strain evidence="3 4">DSM 108506</strain>
    </source>
</reference>
<name>A0A4S4MPP7_9APHY</name>
<feature type="region of interest" description="Disordered" evidence="1">
    <location>
        <begin position="123"/>
        <end position="160"/>
    </location>
</feature>
<proteinExistence type="predicted"/>
<protein>
    <recommendedName>
        <fullName evidence="2">NADAR domain-containing protein</fullName>
    </recommendedName>
</protein>
<dbReference type="Pfam" id="PF08719">
    <property type="entry name" value="NADAR"/>
    <property type="match status" value="1"/>
</dbReference>
<dbReference type="InterPro" id="IPR012816">
    <property type="entry name" value="NADAR"/>
</dbReference>
<dbReference type="Proteomes" id="UP000308730">
    <property type="component" value="Unassembled WGS sequence"/>
</dbReference>
<keyword evidence="4" id="KW-1185">Reference proteome</keyword>
<dbReference type="InterPro" id="IPR037238">
    <property type="entry name" value="YbiA-like_sf"/>
</dbReference>
<evidence type="ECO:0000313" key="4">
    <source>
        <dbReference type="Proteomes" id="UP000308730"/>
    </source>
</evidence>
<dbReference type="AlphaFoldDB" id="A0A4S4MPP7"/>
<feature type="domain" description="NADAR" evidence="2">
    <location>
        <begin position="158"/>
        <end position="296"/>
    </location>
</feature>
<dbReference type="CDD" id="cd15457">
    <property type="entry name" value="NADAR"/>
    <property type="match status" value="1"/>
</dbReference>
<dbReference type="Gene3D" id="1.10.357.40">
    <property type="entry name" value="YbiA-like"/>
    <property type="match status" value="1"/>
</dbReference>
<organism evidence="3 4">
    <name type="scientific">Antrodiella citrinella</name>
    <dbReference type="NCBI Taxonomy" id="2447956"/>
    <lineage>
        <taxon>Eukaryota</taxon>
        <taxon>Fungi</taxon>
        <taxon>Dikarya</taxon>
        <taxon>Basidiomycota</taxon>
        <taxon>Agaricomycotina</taxon>
        <taxon>Agaricomycetes</taxon>
        <taxon>Polyporales</taxon>
        <taxon>Steccherinaceae</taxon>
        <taxon>Antrodiella</taxon>
    </lineage>
</organism>
<dbReference type="EMBL" id="SGPM01000261">
    <property type="protein sequence ID" value="THH27317.1"/>
    <property type="molecule type" value="Genomic_DNA"/>
</dbReference>
<sequence length="305" mass="34427">MASTLYPPTEAYTAEQWSRRIYQLQNTIYGPPHLTISTDDFHSRRSSSYAKYDDRIPQVVNTSAADDELSRSRRNSYATASGGPAREELYRGDHSSRRSTPLRSSVSIENIRPLYRSYYDGDARTPDAAVDYDDDSGYITGGPESSGRGGRSPYDGGTEDPHYGFTNFSSHPVVYQGKEYPTSEHLFQSFKFHEYRPELAERIRIGSKYPSSALAEAHRLADEVRPDWFEVNIEKMYETLRLKFSQHEGLRAELLSTGDAILVEASDKDAFWGSGPNGQGRNELGKALMRLRDELRALTFADPHA</sequence>
<feature type="compositionally biased region" description="Basic and acidic residues" evidence="1">
    <location>
        <begin position="85"/>
        <end position="96"/>
    </location>
</feature>
<dbReference type="NCBIfam" id="TIGR02464">
    <property type="entry name" value="ribofla_fusion"/>
    <property type="match status" value="1"/>
</dbReference>
<gene>
    <name evidence="3" type="ORF">EUX98_g6868</name>
</gene>
<comment type="caution">
    <text evidence="3">The sequence shown here is derived from an EMBL/GenBank/DDBJ whole genome shotgun (WGS) entry which is preliminary data.</text>
</comment>
<dbReference type="OrthoDB" id="206452at2759"/>
<evidence type="ECO:0000259" key="2">
    <source>
        <dbReference type="Pfam" id="PF08719"/>
    </source>
</evidence>
<feature type="region of interest" description="Disordered" evidence="1">
    <location>
        <begin position="61"/>
        <end position="104"/>
    </location>
</feature>
<accession>A0A4S4MPP7</accession>